<reference evidence="2 3" key="1">
    <citation type="journal article" date="2019" name="Commun. Biol.">
        <title>The bagworm genome reveals a unique fibroin gene that provides high tensile strength.</title>
        <authorList>
            <person name="Kono N."/>
            <person name="Nakamura H."/>
            <person name="Ohtoshi R."/>
            <person name="Tomita M."/>
            <person name="Numata K."/>
            <person name="Arakawa K."/>
        </authorList>
    </citation>
    <scope>NUCLEOTIDE SEQUENCE [LARGE SCALE GENOMIC DNA]</scope>
</reference>
<evidence type="ECO:0000313" key="2">
    <source>
        <dbReference type="EMBL" id="GBP24626.1"/>
    </source>
</evidence>
<feature type="compositionally biased region" description="Polar residues" evidence="1">
    <location>
        <begin position="98"/>
        <end position="109"/>
    </location>
</feature>
<keyword evidence="3" id="KW-1185">Reference proteome</keyword>
<dbReference type="EMBL" id="BGZK01000164">
    <property type="protein sequence ID" value="GBP24626.1"/>
    <property type="molecule type" value="Genomic_DNA"/>
</dbReference>
<feature type="region of interest" description="Disordered" evidence="1">
    <location>
        <begin position="90"/>
        <end position="109"/>
    </location>
</feature>
<organism evidence="2 3">
    <name type="scientific">Eumeta variegata</name>
    <name type="common">Bagworm moth</name>
    <name type="synonym">Eumeta japonica</name>
    <dbReference type="NCBI Taxonomy" id="151549"/>
    <lineage>
        <taxon>Eukaryota</taxon>
        <taxon>Metazoa</taxon>
        <taxon>Ecdysozoa</taxon>
        <taxon>Arthropoda</taxon>
        <taxon>Hexapoda</taxon>
        <taxon>Insecta</taxon>
        <taxon>Pterygota</taxon>
        <taxon>Neoptera</taxon>
        <taxon>Endopterygota</taxon>
        <taxon>Lepidoptera</taxon>
        <taxon>Glossata</taxon>
        <taxon>Ditrysia</taxon>
        <taxon>Tineoidea</taxon>
        <taxon>Psychidae</taxon>
        <taxon>Oiketicinae</taxon>
        <taxon>Eumeta</taxon>
    </lineage>
</organism>
<proteinExistence type="predicted"/>
<sequence>MSFVRAQLTNSLSSKRAKRSITSIISVLLIESVRSGGRSVVKIVASKPEVTGFDRVHRRIDRSLFQLQFQVRSVAFASGITLSDSPEHRHHYHDNGHCQHSTRIGPTWR</sequence>
<dbReference type="OrthoDB" id="4139357at2759"/>
<accession>A0A4C1UF97</accession>
<dbReference type="Proteomes" id="UP000299102">
    <property type="component" value="Unassembled WGS sequence"/>
</dbReference>
<name>A0A4C1UF97_EUMVA</name>
<comment type="caution">
    <text evidence="2">The sequence shown here is derived from an EMBL/GenBank/DDBJ whole genome shotgun (WGS) entry which is preliminary data.</text>
</comment>
<evidence type="ECO:0000256" key="1">
    <source>
        <dbReference type="SAM" id="MobiDB-lite"/>
    </source>
</evidence>
<gene>
    <name evidence="2" type="ORF">EVAR_15832_1</name>
</gene>
<dbReference type="AlphaFoldDB" id="A0A4C1UF97"/>
<protein>
    <submittedName>
        <fullName evidence="2">Uncharacterized protein</fullName>
    </submittedName>
</protein>
<evidence type="ECO:0000313" key="3">
    <source>
        <dbReference type="Proteomes" id="UP000299102"/>
    </source>
</evidence>